<reference evidence="3" key="1">
    <citation type="journal article" date="2019" name="Int. J. Syst. Evol. Microbiol.">
        <title>The Global Catalogue of Microorganisms (GCM) 10K type strain sequencing project: providing services to taxonomists for standard genome sequencing and annotation.</title>
        <authorList>
            <consortium name="The Broad Institute Genomics Platform"/>
            <consortium name="The Broad Institute Genome Sequencing Center for Infectious Disease"/>
            <person name="Wu L."/>
            <person name="Ma J."/>
        </authorList>
    </citation>
    <scope>NUCLEOTIDE SEQUENCE [LARGE SCALE GENOMIC DNA]</scope>
    <source>
        <strain evidence="3">JCM 18126</strain>
    </source>
</reference>
<organism evidence="2 3">
    <name type="scientific">Kineococcus glutinatus</name>
    <dbReference type="NCBI Taxonomy" id="1070872"/>
    <lineage>
        <taxon>Bacteria</taxon>
        <taxon>Bacillati</taxon>
        <taxon>Actinomycetota</taxon>
        <taxon>Actinomycetes</taxon>
        <taxon>Kineosporiales</taxon>
        <taxon>Kineosporiaceae</taxon>
        <taxon>Kineococcus</taxon>
    </lineage>
</organism>
<feature type="region of interest" description="Disordered" evidence="1">
    <location>
        <begin position="82"/>
        <end position="108"/>
    </location>
</feature>
<evidence type="ECO:0008006" key="4">
    <source>
        <dbReference type="Google" id="ProtNLM"/>
    </source>
</evidence>
<comment type="caution">
    <text evidence="2">The sequence shown here is derived from an EMBL/GenBank/DDBJ whole genome shotgun (WGS) entry which is preliminary data.</text>
</comment>
<accession>A0ABP9I320</accession>
<name>A0ABP9I320_9ACTN</name>
<gene>
    <name evidence="2" type="ORF">GCM10023225_25840</name>
</gene>
<keyword evidence="3" id="KW-1185">Reference proteome</keyword>
<protein>
    <recommendedName>
        <fullName evidence="4">MarR family protein</fullName>
    </recommendedName>
</protein>
<dbReference type="Proteomes" id="UP001501195">
    <property type="component" value="Unassembled WGS sequence"/>
</dbReference>
<feature type="compositionally biased region" description="Pro residues" evidence="1">
    <location>
        <begin position="99"/>
        <end position="108"/>
    </location>
</feature>
<evidence type="ECO:0000256" key="1">
    <source>
        <dbReference type="SAM" id="MobiDB-lite"/>
    </source>
</evidence>
<dbReference type="RefSeq" id="WP_345713021.1">
    <property type="nucleotide sequence ID" value="NZ_BAABIL010000415.1"/>
</dbReference>
<evidence type="ECO:0000313" key="2">
    <source>
        <dbReference type="EMBL" id="GAA4986259.1"/>
    </source>
</evidence>
<evidence type="ECO:0000313" key="3">
    <source>
        <dbReference type="Proteomes" id="UP001501195"/>
    </source>
</evidence>
<proteinExistence type="predicted"/>
<sequence length="108" mass="11464">MPDLTDDDRRIHDYLVQWYGSRRGALSAHDVAEATGIPCAVVSAAAGVLAAAGCVRTYRSPRLHGAEREVLFVGLVTPPQRPRTVDLRGAGARPATGWPGPPPRAVPT</sequence>
<dbReference type="EMBL" id="BAABIL010000415">
    <property type="protein sequence ID" value="GAA4986259.1"/>
    <property type="molecule type" value="Genomic_DNA"/>
</dbReference>